<dbReference type="STRING" id="43064.SAMN04488086_106102"/>
<feature type="transmembrane region" description="Helical" evidence="7">
    <location>
        <begin position="56"/>
        <end position="78"/>
    </location>
</feature>
<comment type="subcellular location">
    <subcellularLocation>
        <location evidence="1 7">Cell membrane</location>
        <topology evidence="1 7">Multi-pass membrane protein</topology>
    </subcellularLocation>
</comment>
<name>A0A1W1IG07_9LACT</name>
<dbReference type="NCBIfam" id="TIGR01726">
    <property type="entry name" value="HEQRo_perm_3TM"/>
    <property type="match status" value="1"/>
</dbReference>
<dbReference type="GO" id="GO:0043190">
    <property type="term" value="C:ATP-binding cassette (ABC) transporter complex"/>
    <property type="evidence" value="ECO:0007669"/>
    <property type="project" value="InterPro"/>
</dbReference>
<evidence type="ECO:0000256" key="5">
    <source>
        <dbReference type="ARBA" id="ARBA00022989"/>
    </source>
</evidence>
<feature type="transmembrane region" description="Helical" evidence="7">
    <location>
        <begin position="20"/>
        <end position="44"/>
    </location>
</feature>
<dbReference type="CDD" id="cd06261">
    <property type="entry name" value="TM_PBP2"/>
    <property type="match status" value="1"/>
</dbReference>
<keyword evidence="4 7" id="KW-0812">Transmembrane</keyword>
<keyword evidence="6 7" id="KW-0472">Membrane</keyword>
<feature type="transmembrane region" description="Helical" evidence="7">
    <location>
        <begin position="141"/>
        <end position="166"/>
    </location>
</feature>
<keyword evidence="3" id="KW-1003">Cell membrane</keyword>
<accession>A0A1W1IG07</accession>
<feature type="domain" description="ABC transmembrane type-1" evidence="8">
    <location>
        <begin position="21"/>
        <end position="216"/>
    </location>
</feature>
<dbReference type="InterPro" id="IPR000515">
    <property type="entry name" value="MetI-like"/>
</dbReference>
<protein>
    <submittedName>
        <fullName evidence="9">Amino acid abc transporter permease protein 3-tm domain</fullName>
    </submittedName>
</protein>
<reference evidence="10" key="1">
    <citation type="submission" date="2016-04" db="EMBL/GenBank/DDBJ databases">
        <authorList>
            <person name="Strepis N."/>
        </authorList>
    </citation>
    <scope>NUCLEOTIDE SEQUENCE [LARGE SCALE GENOMIC DNA]</scope>
</reference>
<dbReference type="RefSeq" id="WP_086942625.1">
    <property type="nucleotide sequence ID" value="NZ_FONM01000006.1"/>
</dbReference>
<dbReference type="PANTHER" id="PTHR30614:SF45">
    <property type="entry name" value="L-CYSTINE TRANSPORT SYSTEM PERMEASE PROTEIN TCYL"/>
    <property type="match status" value="1"/>
</dbReference>
<dbReference type="InterPro" id="IPR010065">
    <property type="entry name" value="AA_ABC_transptr_permease_3TM"/>
</dbReference>
<proteinExistence type="inferred from homology"/>
<dbReference type="SUPFAM" id="SSF161098">
    <property type="entry name" value="MetI-like"/>
    <property type="match status" value="1"/>
</dbReference>
<feature type="transmembrane region" description="Helical" evidence="7">
    <location>
        <begin position="98"/>
        <end position="120"/>
    </location>
</feature>
<evidence type="ECO:0000256" key="7">
    <source>
        <dbReference type="RuleBase" id="RU363032"/>
    </source>
</evidence>
<dbReference type="PROSITE" id="PS50928">
    <property type="entry name" value="ABC_TM1"/>
    <property type="match status" value="1"/>
</dbReference>
<organism evidence="9 10">
    <name type="scientific">Trichococcus pasteurii</name>
    <dbReference type="NCBI Taxonomy" id="43064"/>
    <lineage>
        <taxon>Bacteria</taxon>
        <taxon>Bacillati</taxon>
        <taxon>Bacillota</taxon>
        <taxon>Bacilli</taxon>
        <taxon>Lactobacillales</taxon>
        <taxon>Carnobacteriaceae</taxon>
        <taxon>Trichococcus</taxon>
    </lineage>
</organism>
<dbReference type="GO" id="GO:0006865">
    <property type="term" value="P:amino acid transport"/>
    <property type="evidence" value="ECO:0007669"/>
    <property type="project" value="TreeGrafter"/>
</dbReference>
<evidence type="ECO:0000313" key="9">
    <source>
        <dbReference type="EMBL" id="SLM51819.1"/>
    </source>
</evidence>
<gene>
    <name evidence="9" type="ORF">TPAS_1499</name>
</gene>
<evidence type="ECO:0000256" key="6">
    <source>
        <dbReference type="ARBA" id="ARBA00023136"/>
    </source>
</evidence>
<evidence type="ECO:0000259" key="8">
    <source>
        <dbReference type="PROSITE" id="PS50928"/>
    </source>
</evidence>
<dbReference type="GO" id="GO:0022857">
    <property type="term" value="F:transmembrane transporter activity"/>
    <property type="evidence" value="ECO:0007669"/>
    <property type="project" value="InterPro"/>
</dbReference>
<sequence>MSSFFSWDLVWEYLPKILSALPVTLLIVGIATLVGLVLGSFIAFIRVEKIPILNQLAAIFVSFIRGTPILVQLYIVYYGVPSLLQAIQIDVSSWDKLIFIYITYGLNTAAFQSETIRAAILSVPTTQKEASIACGLTKSQMYLRVILPQVVVVALPSFGTTTVALLQDTSLAFTIGIVDVVGKARAIGAVTFHTLEGYVGAAILFITLSIVLERVFDVLEKRMDFTEVKKSAFQLPRLLLFKNKKVQLKKVQKIETNLKEELL</sequence>
<keyword evidence="2 7" id="KW-0813">Transport</keyword>
<dbReference type="EMBL" id="FWEY01000003">
    <property type="protein sequence ID" value="SLM51819.1"/>
    <property type="molecule type" value="Genomic_DNA"/>
</dbReference>
<dbReference type="InterPro" id="IPR035906">
    <property type="entry name" value="MetI-like_sf"/>
</dbReference>
<dbReference type="Pfam" id="PF00528">
    <property type="entry name" value="BPD_transp_1"/>
    <property type="match status" value="1"/>
</dbReference>
<evidence type="ECO:0000256" key="4">
    <source>
        <dbReference type="ARBA" id="ARBA00022692"/>
    </source>
</evidence>
<feature type="transmembrane region" description="Helical" evidence="7">
    <location>
        <begin position="186"/>
        <end position="212"/>
    </location>
</feature>
<evidence type="ECO:0000256" key="2">
    <source>
        <dbReference type="ARBA" id="ARBA00022448"/>
    </source>
</evidence>
<evidence type="ECO:0000256" key="1">
    <source>
        <dbReference type="ARBA" id="ARBA00004651"/>
    </source>
</evidence>
<dbReference type="InterPro" id="IPR043429">
    <property type="entry name" value="ArtM/GltK/GlnP/TcyL/YhdX-like"/>
</dbReference>
<evidence type="ECO:0000313" key="10">
    <source>
        <dbReference type="Proteomes" id="UP000195985"/>
    </source>
</evidence>
<keyword evidence="5 7" id="KW-1133">Transmembrane helix</keyword>
<keyword evidence="10" id="KW-1185">Reference proteome</keyword>
<dbReference type="Proteomes" id="UP000195985">
    <property type="component" value="Unassembled WGS sequence"/>
</dbReference>
<dbReference type="OrthoDB" id="9805999at2"/>
<evidence type="ECO:0000256" key="3">
    <source>
        <dbReference type="ARBA" id="ARBA00022475"/>
    </source>
</evidence>
<dbReference type="Gene3D" id="1.10.3720.10">
    <property type="entry name" value="MetI-like"/>
    <property type="match status" value="1"/>
</dbReference>
<comment type="similarity">
    <text evidence="7">Belongs to the binding-protein-dependent transport system permease family.</text>
</comment>
<dbReference type="AlphaFoldDB" id="A0A1W1IG07"/>
<dbReference type="PANTHER" id="PTHR30614">
    <property type="entry name" value="MEMBRANE COMPONENT OF AMINO ACID ABC TRANSPORTER"/>
    <property type="match status" value="1"/>
</dbReference>